<protein>
    <submittedName>
        <fullName evidence="3">Uncharacterized protein</fullName>
    </submittedName>
</protein>
<reference evidence="3 4" key="1">
    <citation type="journal article" date="2014" name="Gene">
        <title>A comparative genomic analysis of the alkalitolerant soil bacterium Bacillus lehensis G1.</title>
        <authorList>
            <person name="Noor Y.M."/>
            <person name="Samsulrizal N.H."/>
            <person name="Jema'on N.A."/>
            <person name="Low K.O."/>
            <person name="Ramli A.N."/>
            <person name="Alias N.I."/>
            <person name="Damis S.I."/>
            <person name="Fuzi S.F."/>
            <person name="Isa M.N."/>
            <person name="Murad A.M."/>
            <person name="Raih M.F."/>
            <person name="Bakar F.D."/>
            <person name="Najimudin N."/>
            <person name="Mahadi N.M."/>
            <person name="Illias R.M."/>
        </authorList>
    </citation>
    <scope>NUCLEOTIDE SEQUENCE [LARGE SCALE GENOMIC DNA]</scope>
    <source>
        <strain evidence="3 4">G1</strain>
    </source>
</reference>
<evidence type="ECO:0000256" key="2">
    <source>
        <dbReference type="SAM" id="SignalP"/>
    </source>
</evidence>
<dbReference type="PANTHER" id="PTHR42928">
    <property type="entry name" value="TRICARBOXYLATE-BINDING PROTEIN"/>
    <property type="match status" value="1"/>
</dbReference>
<sequence>MKTKYLPFFIVSSCLLFTACNTIEANDASDQSTTGALYKDSVISFVVPFQAGGGTDVFARFMTPYFSEHISGSPRVQVENIPGGGSITGTNEYAQTRKPNGRNILTTSGSSHIPYILGQGSVQYDLSNMTPIIGSPSGGVVYTNPEKAAQGVHELVKTSGELFYAGMSPTGLDLITLLSFEVLNLDVKAVLGYEGKGPSRVAFEQGESNIDYQTTTAYNRNVVPLVEEGRAVPLYSLGQIDENGELIRDPQFPDLPTIEELYIDLHDEVPSGEAWEAYKQFVGAGFTLQKAVWVHDDAPEAHKQELHSSMVSLIEDEQFQAQSEEILENYQPFIGDDLQDRINAMLDVNESTINWVREFLLENYDVDVNRL</sequence>
<evidence type="ECO:0000313" key="4">
    <source>
        <dbReference type="Proteomes" id="UP000027142"/>
    </source>
</evidence>
<dbReference type="PANTHER" id="PTHR42928:SF3">
    <property type="entry name" value="UPF0065 PROTEIN YFLP"/>
    <property type="match status" value="1"/>
</dbReference>
<dbReference type="Proteomes" id="UP000027142">
    <property type="component" value="Chromosome"/>
</dbReference>
<accession>A0A060LU16</accession>
<keyword evidence="2" id="KW-0732">Signal</keyword>
<gene>
    <name evidence="3" type="ORF">BleG1_0887</name>
</gene>
<dbReference type="InterPro" id="IPR042100">
    <property type="entry name" value="Bug_dom1"/>
</dbReference>
<organism evidence="3 4">
    <name type="scientific">Shouchella lehensis G1</name>
    <dbReference type="NCBI Taxonomy" id="1246626"/>
    <lineage>
        <taxon>Bacteria</taxon>
        <taxon>Bacillati</taxon>
        <taxon>Bacillota</taxon>
        <taxon>Bacilli</taxon>
        <taxon>Bacillales</taxon>
        <taxon>Bacillaceae</taxon>
        <taxon>Shouchella</taxon>
    </lineage>
</organism>
<dbReference type="Gene3D" id="3.40.190.10">
    <property type="entry name" value="Periplasmic binding protein-like II"/>
    <property type="match status" value="1"/>
</dbReference>
<dbReference type="Gene3D" id="3.40.190.150">
    <property type="entry name" value="Bordetella uptake gene, domain 1"/>
    <property type="match status" value="1"/>
</dbReference>
<dbReference type="OrthoDB" id="8881899at2"/>
<name>A0A060LU16_9BACI</name>
<dbReference type="PATRIC" id="fig|1246626.3.peg.892"/>
<dbReference type="InterPro" id="IPR005064">
    <property type="entry name" value="BUG"/>
</dbReference>
<keyword evidence="4" id="KW-1185">Reference proteome</keyword>
<dbReference type="EMBL" id="CP003923">
    <property type="protein sequence ID" value="AIC93495.1"/>
    <property type="molecule type" value="Genomic_DNA"/>
</dbReference>
<dbReference type="HOGENOM" id="CLU_766994_0_0_9"/>
<dbReference type="RefSeq" id="WP_038477641.1">
    <property type="nucleotide sequence ID" value="NZ_CP003923.1"/>
</dbReference>
<dbReference type="PROSITE" id="PS51257">
    <property type="entry name" value="PROKAR_LIPOPROTEIN"/>
    <property type="match status" value="1"/>
</dbReference>
<dbReference type="KEGG" id="ble:BleG1_0887"/>
<comment type="similarity">
    <text evidence="1">Belongs to the UPF0065 (bug) family.</text>
</comment>
<dbReference type="eggNOG" id="COG3181">
    <property type="taxonomic scope" value="Bacteria"/>
</dbReference>
<feature type="chain" id="PRO_5001588388" evidence="2">
    <location>
        <begin position="26"/>
        <end position="371"/>
    </location>
</feature>
<proteinExistence type="inferred from homology"/>
<feature type="signal peptide" evidence="2">
    <location>
        <begin position="1"/>
        <end position="25"/>
    </location>
</feature>
<dbReference type="AlphaFoldDB" id="A0A060LU16"/>
<dbReference type="STRING" id="1246626.BleG1_0887"/>
<evidence type="ECO:0000313" key="3">
    <source>
        <dbReference type="EMBL" id="AIC93495.1"/>
    </source>
</evidence>
<evidence type="ECO:0000256" key="1">
    <source>
        <dbReference type="ARBA" id="ARBA00006987"/>
    </source>
</evidence>